<proteinExistence type="predicted"/>
<dbReference type="Pfam" id="PF07885">
    <property type="entry name" value="Ion_trans_2"/>
    <property type="match status" value="1"/>
</dbReference>
<feature type="transmembrane region" description="Helical" evidence="2">
    <location>
        <begin position="99"/>
        <end position="116"/>
    </location>
</feature>
<keyword evidence="2" id="KW-0812">Transmembrane</keyword>
<dbReference type="SUPFAM" id="SSF81324">
    <property type="entry name" value="Voltage-gated potassium channels"/>
    <property type="match status" value="1"/>
</dbReference>
<dbReference type="Proteomes" id="UP000578569">
    <property type="component" value="Unassembled WGS sequence"/>
</dbReference>
<feature type="domain" description="RCK N-terminal" evidence="3">
    <location>
        <begin position="133"/>
        <end position="253"/>
    </location>
</feature>
<dbReference type="GO" id="GO:0034220">
    <property type="term" value="P:monoatomic ion transmembrane transport"/>
    <property type="evidence" value="ECO:0007669"/>
    <property type="project" value="UniProtKB-KW"/>
</dbReference>
<evidence type="ECO:0000256" key="2">
    <source>
        <dbReference type="SAM" id="Phobius"/>
    </source>
</evidence>
<dbReference type="InterPro" id="IPR036291">
    <property type="entry name" value="NAD(P)-bd_dom_sf"/>
</dbReference>
<gene>
    <name evidence="4" type="ORF">FHS50_001015</name>
</gene>
<dbReference type="InterPro" id="IPR003148">
    <property type="entry name" value="RCK_N"/>
</dbReference>
<organism evidence="4 5">
    <name type="scientific">Sphingomicrobium lutaoense</name>
    <dbReference type="NCBI Taxonomy" id="515949"/>
    <lineage>
        <taxon>Bacteria</taxon>
        <taxon>Pseudomonadati</taxon>
        <taxon>Pseudomonadota</taxon>
        <taxon>Alphaproteobacteria</taxon>
        <taxon>Sphingomonadales</taxon>
        <taxon>Sphingomonadaceae</taxon>
        <taxon>Sphingomicrobium</taxon>
    </lineage>
</organism>
<keyword evidence="4" id="KW-0406">Ion transport</keyword>
<evidence type="ECO:0000313" key="5">
    <source>
        <dbReference type="Proteomes" id="UP000578569"/>
    </source>
</evidence>
<dbReference type="PANTHER" id="PTHR43833">
    <property type="entry name" value="POTASSIUM CHANNEL PROTEIN 2-RELATED-RELATED"/>
    <property type="match status" value="1"/>
</dbReference>
<dbReference type="PROSITE" id="PS51201">
    <property type="entry name" value="RCK_N"/>
    <property type="match status" value="1"/>
</dbReference>
<accession>A0A839Z2Z5</accession>
<comment type="caution">
    <text evidence="4">The sequence shown here is derived from an EMBL/GenBank/DDBJ whole genome shotgun (WGS) entry which is preliminary data.</text>
</comment>
<dbReference type="Pfam" id="PF02254">
    <property type="entry name" value="TrkA_N"/>
    <property type="match status" value="1"/>
</dbReference>
<evidence type="ECO:0000256" key="1">
    <source>
        <dbReference type="ARBA" id="ARBA00004651"/>
    </source>
</evidence>
<dbReference type="SUPFAM" id="SSF51735">
    <property type="entry name" value="NAD(P)-binding Rossmann-fold domains"/>
    <property type="match status" value="1"/>
</dbReference>
<dbReference type="InterPro" id="IPR050721">
    <property type="entry name" value="Trk_Ktr_HKT_K-transport"/>
</dbReference>
<dbReference type="Gene3D" id="1.10.287.70">
    <property type="match status" value="1"/>
</dbReference>
<protein>
    <submittedName>
        <fullName evidence="4">Voltage-gated potassium channel</fullName>
    </submittedName>
</protein>
<dbReference type="AlphaFoldDB" id="A0A839Z2Z5"/>
<reference evidence="4 5" key="1">
    <citation type="submission" date="2020-08" db="EMBL/GenBank/DDBJ databases">
        <title>Genomic Encyclopedia of Type Strains, Phase IV (KMG-IV): sequencing the most valuable type-strain genomes for metagenomic binning, comparative biology and taxonomic classification.</title>
        <authorList>
            <person name="Goeker M."/>
        </authorList>
    </citation>
    <scope>NUCLEOTIDE SEQUENCE [LARGE SCALE GENOMIC DNA]</scope>
    <source>
        <strain evidence="4 5">DSM 24194</strain>
    </source>
</reference>
<sequence>MERRKPRLAQAPALLRQKSPLSVGAQLSIRAGLLLLLLAFIIAVHWFERDAFVDQVDGEMSFADVIYFTMISATTTGYGDIVPVTERARLFDALMVTPARIFFILILAGTAYSFVIKRSWDKWIMRRLQKTLEKHIVVAGYGTSGSEAVSELIARGEDPRKIVVIDQNPEALAKAEQLGCIVLQADATRDATMEQVRLRQAATMIISAGRDDTSILICLTARHLCPNLPISLAVRAEDNEFPARAAGATTVINPTSFAGLLLAGSAHGAGISDYLADLASATGRVRLHERTIEKFEVGKSLSEVAIGLGVRILRGGRTIGFWEEEAKKLEEGDRIIEIIPGFAFPPCKVG</sequence>
<keyword evidence="4" id="KW-0813">Transport</keyword>
<comment type="subcellular location">
    <subcellularLocation>
        <location evidence="1">Cell membrane</location>
        <topology evidence="1">Multi-pass membrane protein</topology>
    </subcellularLocation>
</comment>
<dbReference type="GO" id="GO:0006813">
    <property type="term" value="P:potassium ion transport"/>
    <property type="evidence" value="ECO:0007669"/>
    <property type="project" value="InterPro"/>
</dbReference>
<dbReference type="InterPro" id="IPR013099">
    <property type="entry name" value="K_chnl_dom"/>
</dbReference>
<evidence type="ECO:0000259" key="3">
    <source>
        <dbReference type="PROSITE" id="PS51201"/>
    </source>
</evidence>
<feature type="transmembrane region" description="Helical" evidence="2">
    <location>
        <begin position="21"/>
        <end position="47"/>
    </location>
</feature>
<keyword evidence="4" id="KW-0407">Ion channel</keyword>
<name>A0A839Z2Z5_9SPHN</name>
<dbReference type="PANTHER" id="PTHR43833:SF9">
    <property type="entry name" value="POTASSIUM CHANNEL PROTEIN YUGO-RELATED"/>
    <property type="match status" value="1"/>
</dbReference>
<dbReference type="EMBL" id="JACICF010000001">
    <property type="protein sequence ID" value="MBB3763992.1"/>
    <property type="molecule type" value="Genomic_DNA"/>
</dbReference>
<keyword evidence="2" id="KW-1133">Transmembrane helix</keyword>
<evidence type="ECO:0000313" key="4">
    <source>
        <dbReference type="EMBL" id="MBB3763992.1"/>
    </source>
</evidence>
<dbReference type="GO" id="GO:0005886">
    <property type="term" value="C:plasma membrane"/>
    <property type="evidence" value="ECO:0007669"/>
    <property type="project" value="UniProtKB-SubCell"/>
</dbReference>
<keyword evidence="2" id="KW-0472">Membrane</keyword>
<dbReference type="Gene3D" id="3.40.50.720">
    <property type="entry name" value="NAD(P)-binding Rossmann-like Domain"/>
    <property type="match status" value="1"/>
</dbReference>
<keyword evidence="5" id="KW-1185">Reference proteome</keyword>